<dbReference type="RefSeq" id="WP_163496574.1">
    <property type="nucleotide sequence ID" value="NZ_CP048711.1"/>
</dbReference>
<reference evidence="1 2" key="1">
    <citation type="submission" date="2020-02" db="EMBL/GenBank/DDBJ databases">
        <title>Genome sequencing for Kineobactrum sp. M2.</title>
        <authorList>
            <person name="Park S.-J."/>
        </authorList>
    </citation>
    <scope>NUCLEOTIDE SEQUENCE [LARGE SCALE GENOMIC DNA]</scope>
    <source>
        <strain evidence="1 2">M2</strain>
    </source>
</reference>
<evidence type="ECO:0000313" key="1">
    <source>
        <dbReference type="EMBL" id="QIB67147.1"/>
    </source>
</evidence>
<accession>A0A6C0U805</accession>
<dbReference type="KEGG" id="kim:G3T16_18820"/>
<keyword evidence="2" id="KW-1185">Reference proteome</keyword>
<dbReference type="Proteomes" id="UP000477680">
    <property type="component" value="Chromosome"/>
</dbReference>
<proteinExistence type="predicted"/>
<organism evidence="1 2">
    <name type="scientific">Kineobactrum salinum</name>
    <dbReference type="NCBI Taxonomy" id="2708301"/>
    <lineage>
        <taxon>Bacteria</taxon>
        <taxon>Pseudomonadati</taxon>
        <taxon>Pseudomonadota</taxon>
        <taxon>Gammaproteobacteria</taxon>
        <taxon>Cellvibrionales</taxon>
        <taxon>Halieaceae</taxon>
        <taxon>Kineobactrum</taxon>
    </lineage>
</organism>
<name>A0A6C0U805_9GAMM</name>
<dbReference type="AlphaFoldDB" id="A0A6C0U805"/>
<protein>
    <submittedName>
        <fullName evidence="1">Uncharacterized protein</fullName>
    </submittedName>
</protein>
<evidence type="ECO:0000313" key="2">
    <source>
        <dbReference type="Proteomes" id="UP000477680"/>
    </source>
</evidence>
<gene>
    <name evidence="1" type="ORF">G3T16_18820</name>
</gene>
<sequence>MTTHRRKMERIWCEEVAETLREWADSDTGPECVFLWGRNIWGICHHLQHRFGPDSSTVVTALMHHWPLYSGNPDFPAPHPRADAGVAFHYNGIDKWQETYGENRRDLCEFLAAMLDEWVAYSRKRKA</sequence>
<dbReference type="EMBL" id="CP048711">
    <property type="protein sequence ID" value="QIB67147.1"/>
    <property type="molecule type" value="Genomic_DNA"/>
</dbReference>